<sequence>MSDKTIQVKPWGEGQGDFVIINEDDFNEDFHELLEAKKPTAKEVKAAKLLVDTQAALTAKGVAFGESDTQEQLQALLDAAQ</sequence>
<dbReference type="OrthoDB" id="7031873at2"/>
<evidence type="ECO:0000313" key="2">
    <source>
        <dbReference type="Proteomes" id="UP000022611"/>
    </source>
</evidence>
<organism evidence="1 2">
    <name type="scientific">Pseudomonas fluorescens HK44</name>
    <dbReference type="NCBI Taxonomy" id="1042209"/>
    <lineage>
        <taxon>Bacteria</taxon>
        <taxon>Pseudomonadati</taxon>
        <taxon>Pseudomonadota</taxon>
        <taxon>Gammaproteobacteria</taxon>
        <taxon>Pseudomonadales</taxon>
        <taxon>Pseudomonadaceae</taxon>
        <taxon>Pseudomonas</taxon>
    </lineage>
</organism>
<proteinExistence type="predicted"/>
<gene>
    <name evidence="1" type="ORF">HK44_020625</name>
</gene>
<dbReference type="HOGENOM" id="CLU_2571165_0_0_6"/>
<comment type="caution">
    <text evidence="1">The sequence shown here is derived from an EMBL/GenBank/DDBJ whole genome shotgun (WGS) entry which is preliminary data.</text>
</comment>
<protein>
    <submittedName>
        <fullName evidence="1">Uncharacterized protein</fullName>
    </submittedName>
</protein>
<name>A0A010TGU2_PSEFL</name>
<accession>A0A010TGU2</accession>
<dbReference type="AlphaFoldDB" id="A0A010TGU2"/>
<evidence type="ECO:0000313" key="1">
    <source>
        <dbReference type="EMBL" id="EXF96287.1"/>
    </source>
</evidence>
<reference evidence="1 2" key="1">
    <citation type="journal article" date="2011" name="J. Bacteriol.">
        <title>Draft genome sequence of the polycyclic aromatic hydrocarbon-degrading, genetically engineered bioluminescent bioreporter Pseudomonas fluorescens HK44.</title>
        <authorList>
            <person name="Chauhan A."/>
            <person name="Layton A.C."/>
            <person name="Williams D.E."/>
            <person name="Smartt A.E."/>
            <person name="Ripp S."/>
            <person name="Karpinets T.V."/>
            <person name="Brown S.D."/>
            <person name="Sayler G.S."/>
        </authorList>
    </citation>
    <scope>NUCLEOTIDE SEQUENCE [LARGE SCALE GENOMIC DNA]</scope>
    <source>
        <strain evidence="1 2">HK44</strain>
    </source>
</reference>
<dbReference type="Proteomes" id="UP000022611">
    <property type="component" value="Unassembled WGS sequence"/>
</dbReference>
<dbReference type="RefSeq" id="WP_019689941.1">
    <property type="nucleotide sequence ID" value="NZ_AFOY02000004.1"/>
</dbReference>
<dbReference type="EMBL" id="AFOY02000004">
    <property type="protein sequence ID" value="EXF96287.1"/>
    <property type="molecule type" value="Genomic_DNA"/>
</dbReference>
<dbReference type="PATRIC" id="fig|1042209.11.peg.650"/>